<dbReference type="Pfam" id="PF19903">
    <property type="entry name" value="DUF6376"/>
    <property type="match status" value="1"/>
</dbReference>
<name>A0A916S5A0_9BACI</name>
<evidence type="ECO:0008006" key="4">
    <source>
        <dbReference type="Google" id="ProtNLM"/>
    </source>
</evidence>
<reference evidence="2" key="1">
    <citation type="journal article" date="2014" name="Int. J. Syst. Evol. Microbiol.">
        <title>Complete genome sequence of Corynebacterium casei LMG S-19264T (=DSM 44701T), isolated from a smear-ripened cheese.</title>
        <authorList>
            <consortium name="US DOE Joint Genome Institute (JGI-PGF)"/>
            <person name="Walter F."/>
            <person name="Albersmeier A."/>
            <person name="Kalinowski J."/>
            <person name="Ruckert C."/>
        </authorList>
    </citation>
    <scope>NUCLEOTIDE SEQUENCE</scope>
    <source>
        <strain evidence="2">CGMCC 1.12408</strain>
    </source>
</reference>
<evidence type="ECO:0000256" key="1">
    <source>
        <dbReference type="SAM" id="SignalP"/>
    </source>
</evidence>
<feature type="chain" id="PRO_5037777994" description="Lipoprotein" evidence="1">
    <location>
        <begin position="23"/>
        <end position="142"/>
    </location>
</feature>
<accession>A0A916S5A0</accession>
<dbReference type="AlphaFoldDB" id="A0A916S5A0"/>
<sequence>MKKIISIFLLSTILFLSGCGFLEETQNTINYATEATEYLNELSTFAEEIQSSFDGNVNEQELENMLTDIEGMAEQFNTIEVPAIAESVHHNLVEKNEKLIQTIDHIQENGEVAIEEIKNTELFKTIDSITNLMNQIEQLGFE</sequence>
<organism evidence="2 3">
    <name type="scientific">Ornithinibacillus halotolerans</name>
    <dbReference type="NCBI Taxonomy" id="1274357"/>
    <lineage>
        <taxon>Bacteria</taxon>
        <taxon>Bacillati</taxon>
        <taxon>Bacillota</taxon>
        <taxon>Bacilli</taxon>
        <taxon>Bacillales</taxon>
        <taxon>Bacillaceae</taxon>
        <taxon>Ornithinibacillus</taxon>
    </lineage>
</organism>
<keyword evidence="3" id="KW-1185">Reference proteome</keyword>
<dbReference type="PROSITE" id="PS51257">
    <property type="entry name" value="PROKAR_LIPOPROTEIN"/>
    <property type="match status" value="1"/>
</dbReference>
<reference evidence="2" key="2">
    <citation type="submission" date="2020-09" db="EMBL/GenBank/DDBJ databases">
        <authorList>
            <person name="Sun Q."/>
            <person name="Zhou Y."/>
        </authorList>
    </citation>
    <scope>NUCLEOTIDE SEQUENCE</scope>
    <source>
        <strain evidence="2">CGMCC 1.12408</strain>
    </source>
</reference>
<keyword evidence="1" id="KW-0732">Signal</keyword>
<dbReference type="EMBL" id="BMEY01000018">
    <property type="protein sequence ID" value="GGA85163.1"/>
    <property type="molecule type" value="Genomic_DNA"/>
</dbReference>
<protein>
    <recommendedName>
        <fullName evidence="4">Lipoprotein</fullName>
    </recommendedName>
</protein>
<comment type="caution">
    <text evidence="2">The sequence shown here is derived from an EMBL/GenBank/DDBJ whole genome shotgun (WGS) entry which is preliminary data.</text>
</comment>
<dbReference type="RefSeq" id="WP_188385516.1">
    <property type="nucleotide sequence ID" value="NZ_BMEY01000018.1"/>
</dbReference>
<dbReference type="Proteomes" id="UP000613512">
    <property type="component" value="Unassembled WGS sequence"/>
</dbReference>
<proteinExistence type="predicted"/>
<gene>
    <name evidence="2" type="ORF">GCM10008025_30250</name>
</gene>
<evidence type="ECO:0000313" key="2">
    <source>
        <dbReference type="EMBL" id="GGA85163.1"/>
    </source>
</evidence>
<evidence type="ECO:0000313" key="3">
    <source>
        <dbReference type="Proteomes" id="UP000613512"/>
    </source>
</evidence>
<feature type="signal peptide" evidence="1">
    <location>
        <begin position="1"/>
        <end position="22"/>
    </location>
</feature>
<dbReference type="InterPro" id="IPR045956">
    <property type="entry name" value="DUF6376"/>
</dbReference>